<dbReference type="HOGENOM" id="CLU_093759_1_0_5"/>
<dbReference type="InterPro" id="IPR009078">
    <property type="entry name" value="Ferritin-like_SF"/>
</dbReference>
<dbReference type="eggNOG" id="COG3685">
    <property type="taxonomic scope" value="Bacteria"/>
</dbReference>
<dbReference type="InterPro" id="IPR012347">
    <property type="entry name" value="Ferritin-like"/>
</dbReference>
<dbReference type="Pfam" id="PF05974">
    <property type="entry name" value="DUF892"/>
    <property type="match status" value="1"/>
</dbReference>
<dbReference type="GeneID" id="24257498"/>
<evidence type="ECO:0000313" key="2">
    <source>
        <dbReference type="Proteomes" id="UP000028181"/>
    </source>
</evidence>
<reference evidence="2" key="1">
    <citation type="journal article" date="2014" name="BMC Genomics">
        <title>Genome sequencing of two Neorhizobium galegae strains reveals a noeT gene responsible for the unusual acetylation of the nodulation factors.</title>
        <authorList>
            <person name="Osterman J."/>
            <person name="Marsh J."/>
            <person name="Laine P.K."/>
            <person name="Zeng Z."/>
            <person name="Alatalo E."/>
            <person name="Sullivan J.T."/>
            <person name="Young J.P."/>
            <person name="Thomas-Oates J."/>
            <person name="Paulin L."/>
            <person name="Lindstrom K."/>
        </authorList>
    </citation>
    <scope>NUCLEOTIDE SEQUENCE [LARGE SCALE GENOMIC DNA]</scope>
    <source>
        <strain evidence="2">HAMBI 540</strain>
    </source>
</reference>
<dbReference type="RefSeq" id="WP_038590127.1">
    <property type="nucleotide sequence ID" value="NZ_HG938353.1"/>
</dbReference>
<name>A0A068SUT5_NEOGA</name>
<proteinExistence type="predicted"/>
<evidence type="ECO:0000313" key="1">
    <source>
        <dbReference type="EMBL" id="CDN49516.1"/>
    </source>
</evidence>
<accession>A0A068SUT5</accession>
<dbReference type="PATRIC" id="fig|1028800.3.peg.3404"/>
<dbReference type="SUPFAM" id="SSF47240">
    <property type="entry name" value="Ferritin-like"/>
    <property type="match status" value="1"/>
</dbReference>
<gene>
    <name evidence="1" type="ORF">RG540_CH33520</name>
</gene>
<dbReference type="OrthoDB" id="7273732at2"/>
<dbReference type="Proteomes" id="UP000028181">
    <property type="component" value="Chromosome I"/>
</dbReference>
<dbReference type="AlphaFoldDB" id="A0A068SUT5"/>
<dbReference type="EMBL" id="HG938353">
    <property type="protein sequence ID" value="CDN49516.1"/>
    <property type="molecule type" value="Genomic_DNA"/>
</dbReference>
<keyword evidence="2" id="KW-1185">Reference proteome</keyword>
<dbReference type="KEGG" id="ngg:RG540_CH33520"/>
<dbReference type="Gene3D" id="1.20.1260.10">
    <property type="match status" value="1"/>
</dbReference>
<organism evidence="1 2">
    <name type="scientific">Neorhizobium galegae bv. orientalis str. HAMBI 540</name>
    <dbReference type="NCBI Taxonomy" id="1028800"/>
    <lineage>
        <taxon>Bacteria</taxon>
        <taxon>Pseudomonadati</taxon>
        <taxon>Pseudomonadota</taxon>
        <taxon>Alphaproteobacteria</taxon>
        <taxon>Hyphomicrobiales</taxon>
        <taxon>Rhizobiaceae</taxon>
        <taxon>Rhizobium/Agrobacterium group</taxon>
        <taxon>Neorhizobium</taxon>
    </lineage>
</organism>
<sequence>MTHARDNFLAWLRAAHAMEEQAIVTLFAQSKRIESYPDLRARIVRHLHETEKHAQALKALLDQFSGTGSALALKDMAAKLAAKAQGVGGMLTSDEVVKGAMASYAFEHMEIASYRVLIAAADELDEMEAKTVFERILDEEIAMADWLEANLDAITRVFLMRDERDLMAKR</sequence>
<protein>
    <submittedName>
        <fullName evidence="1">PF05974 domain protein</fullName>
    </submittedName>
</protein>
<dbReference type="InterPro" id="IPR010287">
    <property type="entry name" value="DUF892_YciF-like"/>
</dbReference>